<comment type="caution">
    <text evidence="2">The sequence shown here is derived from an EMBL/GenBank/DDBJ whole genome shotgun (WGS) entry which is preliminary data.</text>
</comment>
<dbReference type="PROSITE" id="PS00636">
    <property type="entry name" value="DNAJ_1"/>
    <property type="match status" value="1"/>
</dbReference>
<evidence type="ECO:0000259" key="1">
    <source>
        <dbReference type="PROSITE" id="PS50076"/>
    </source>
</evidence>
<keyword evidence="3" id="KW-1185">Reference proteome</keyword>
<dbReference type="PROSITE" id="PS50076">
    <property type="entry name" value="DNAJ_2"/>
    <property type="match status" value="1"/>
</dbReference>
<sequence length="134" mass="14187">MASLASTTVLLPGCGGAGSQSQRGRRRCVARASALAVGTTHYEVLGVGAGATRGEIKAAYRRLAREVHPDAAAAAAGGCGDEDFIRLHAAYATLADPDERARYDRSTTMAAIFRRAPPSSSGFRTRTWETDQCW</sequence>
<dbReference type="Gene3D" id="1.10.287.110">
    <property type="entry name" value="DnaJ domain"/>
    <property type="match status" value="1"/>
</dbReference>
<dbReference type="PANTHER" id="PTHR45432:SF2">
    <property type="entry name" value="CHAPERONE PROTEIN DNAJ 11, CHLOROPLASTIC"/>
    <property type="match status" value="1"/>
</dbReference>
<organism evidence="2 3">
    <name type="scientific">Eleusine coracana subsp. coracana</name>
    <dbReference type="NCBI Taxonomy" id="191504"/>
    <lineage>
        <taxon>Eukaryota</taxon>
        <taxon>Viridiplantae</taxon>
        <taxon>Streptophyta</taxon>
        <taxon>Embryophyta</taxon>
        <taxon>Tracheophyta</taxon>
        <taxon>Spermatophyta</taxon>
        <taxon>Magnoliopsida</taxon>
        <taxon>Liliopsida</taxon>
        <taxon>Poales</taxon>
        <taxon>Poaceae</taxon>
        <taxon>PACMAD clade</taxon>
        <taxon>Chloridoideae</taxon>
        <taxon>Cynodonteae</taxon>
        <taxon>Eleusininae</taxon>
        <taxon>Eleusine</taxon>
    </lineage>
</organism>
<evidence type="ECO:0000313" key="2">
    <source>
        <dbReference type="EMBL" id="GJN39360.1"/>
    </source>
</evidence>
<dbReference type="Pfam" id="PF00226">
    <property type="entry name" value="DnaJ"/>
    <property type="match status" value="1"/>
</dbReference>
<name>A0AAV5FXU2_ELECO</name>
<dbReference type="InterPro" id="IPR018253">
    <property type="entry name" value="DnaJ_domain_CS"/>
</dbReference>
<reference evidence="2" key="2">
    <citation type="submission" date="2021-12" db="EMBL/GenBank/DDBJ databases">
        <title>Resequencing data analysis of finger millet.</title>
        <authorList>
            <person name="Hatakeyama M."/>
            <person name="Aluri S."/>
            <person name="Balachadran M.T."/>
            <person name="Sivarajan S.R."/>
            <person name="Poveda L."/>
            <person name="Shimizu-Inatsugi R."/>
            <person name="Schlapbach R."/>
            <person name="Sreeman S.M."/>
            <person name="Shimizu K.K."/>
        </authorList>
    </citation>
    <scope>NUCLEOTIDE SEQUENCE</scope>
</reference>
<dbReference type="CDD" id="cd06257">
    <property type="entry name" value="DnaJ"/>
    <property type="match status" value="1"/>
</dbReference>
<reference evidence="2" key="1">
    <citation type="journal article" date="2018" name="DNA Res.">
        <title>Multiple hybrid de novo genome assembly of finger millet, an orphan allotetraploid crop.</title>
        <authorList>
            <person name="Hatakeyama M."/>
            <person name="Aluri S."/>
            <person name="Balachadran M.T."/>
            <person name="Sivarajan S.R."/>
            <person name="Patrignani A."/>
            <person name="Gruter S."/>
            <person name="Poveda L."/>
            <person name="Shimizu-Inatsugi R."/>
            <person name="Baeten J."/>
            <person name="Francoijs K.J."/>
            <person name="Nataraja K.N."/>
            <person name="Reddy Y.A.N."/>
            <person name="Phadnis S."/>
            <person name="Ravikumar R.L."/>
            <person name="Schlapbach R."/>
            <person name="Sreeman S.M."/>
            <person name="Shimizu K.K."/>
        </authorList>
    </citation>
    <scope>NUCLEOTIDE SEQUENCE</scope>
</reference>
<protein>
    <recommendedName>
        <fullName evidence="1">J domain-containing protein</fullName>
    </recommendedName>
</protein>
<dbReference type="InterPro" id="IPR001623">
    <property type="entry name" value="DnaJ_domain"/>
</dbReference>
<dbReference type="PANTHER" id="PTHR45432">
    <property type="entry name" value="CHAPERONE PROTEIN DNAJ 11, CHLOROPLASTIC-LIKE"/>
    <property type="match status" value="1"/>
</dbReference>
<dbReference type="SMART" id="SM00271">
    <property type="entry name" value="DnaJ"/>
    <property type="match status" value="1"/>
</dbReference>
<dbReference type="AlphaFoldDB" id="A0AAV5FXU2"/>
<accession>A0AAV5FXU2</accession>
<dbReference type="EMBL" id="BQKI01000097">
    <property type="protein sequence ID" value="GJN39360.1"/>
    <property type="molecule type" value="Genomic_DNA"/>
</dbReference>
<gene>
    <name evidence="2" type="primary">gb28472</name>
    <name evidence="2" type="ORF">PR202_gb28472</name>
</gene>
<dbReference type="Proteomes" id="UP001054889">
    <property type="component" value="Unassembled WGS sequence"/>
</dbReference>
<feature type="domain" description="J" evidence="1">
    <location>
        <begin position="40"/>
        <end position="107"/>
    </location>
</feature>
<dbReference type="PRINTS" id="PR00625">
    <property type="entry name" value="JDOMAIN"/>
</dbReference>
<dbReference type="GO" id="GO:0005783">
    <property type="term" value="C:endoplasmic reticulum"/>
    <property type="evidence" value="ECO:0007669"/>
    <property type="project" value="UniProtKB-ARBA"/>
</dbReference>
<evidence type="ECO:0000313" key="3">
    <source>
        <dbReference type="Proteomes" id="UP001054889"/>
    </source>
</evidence>
<dbReference type="SUPFAM" id="SSF46565">
    <property type="entry name" value="Chaperone J-domain"/>
    <property type="match status" value="1"/>
</dbReference>
<dbReference type="InterPro" id="IPR036869">
    <property type="entry name" value="J_dom_sf"/>
</dbReference>
<proteinExistence type="predicted"/>